<dbReference type="AlphaFoldDB" id="A0A3N6QRP6"/>
<dbReference type="Pfam" id="PF11780">
    <property type="entry name" value="DUF3318"/>
    <property type="match status" value="1"/>
</dbReference>
<dbReference type="InterPro" id="IPR021751">
    <property type="entry name" value="DUF3318"/>
</dbReference>
<keyword evidence="2" id="KW-1185">Reference proteome</keyword>
<comment type="caution">
    <text evidence="1">The sequence shown here is derived from an EMBL/GenBank/DDBJ whole genome shotgun (WGS) entry which is preliminary data.</text>
</comment>
<reference evidence="1 2" key="1">
    <citation type="journal article" date="2018" name="ACS Chem. Biol.">
        <title>Ketoreductase domain dysfunction expands chemodiversity: malyngamide biosynthesis in the cyanobacterium Okeania hirsuta.</title>
        <authorList>
            <person name="Moss N.A."/>
            <person name="Leao T."/>
            <person name="Rankin M."/>
            <person name="McCullough T.M."/>
            <person name="Qu P."/>
            <person name="Korobeynikov A."/>
            <person name="Smith J.L."/>
            <person name="Gerwick L."/>
            <person name="Gerwick W.H."/>
        </authorList>
    </citation>
    <scope>NUCLEOTIDE SEQUENCE [LARGE SCALE GENOMIC DNA]</scope>
    <source>
        <strain evidence="1 2">PAB10Feb10-1</strain>
    </source>
</reference>
<organism evidence="1 2">
    <name type="scientific">Okeania hirsuta</name>
    <dbReference type="NCBI Taxonomy" id="1458930"/>
    <lineage>
        <taxon>Bacteria</taxon>
        <taxon>Bacillati</taxon>
        <taxon>Cyanobacteriota</taxon>
        <taxon>Cyanophyceae</taxon>
        <taxon>Oscillatoriophycideae</taxon>
        <taxon>Oscillatoriales</taxon>
        <taxon>Microcoleaceae</taxon>
        <taxon>Okeania</taxon>
    </lineage>
</organism>
<evidence type="ECO:0000313" key="1">
    <source>
        <dbReference type="EMBL" id="RQH17837.1"/>
    </source>
</evidence>
<dbReference type="RefSeq" id="WP_124145213.1">
    <property type="nucleotide sequence ID" value="NZ_CAWOKI010000071.1"/>
</dbReference>
<dbReference type="Proteomes" id="UP000269154">
    <property type="component" value="Unassembled WGS sequence"/>
</dbReference>
<proteinExistence type="predicted"/>
<gene>
    <name evidence="1" type="ORF">D5R40_33155</name>
</gene>
<dbReference type="EMBL" id="RCBY01000489">
    <property type="protein sequence ID" value="RQH17837.1"/>
    <property type="molecule type" value="Genomic_DNA"/>
</dbReference>
<dbReference type="OrthoDB" id="455481at2"/>
<evidence type="ECO:0000313" key="2">
    <source>
        <dbReference type="Proteomes" id="UP000269154"/>
    </source>
</evidence>
<protein>
    <submittedName>
        <fullName evidence="1">DUF3318 domain-containing protein</fullName>
    </submittedName>
</protein>
<sequence length="203" mass="22800">MNPELSETTRLLDIMPASGRMMTKIVGKNQQPTIIETTFPLPWKNDRVIYLNFDLWMNLPKGQRDLIMLRTVNWLCEIQWFKPNLNQGIFAVGLIGVISQLSEADVVGILVAGGLSTIGLIKIWQNNHSTQTELAADEMAIRVATRRGYQKAEAANYLLQGIENVAKIEGRNNLNFTELVRCQNLRAIAGLSPVAIPEKVRKE</sequence>
<name>A0A3N6QRP6_9CYAN</name>
<accession>A0A3N6QRP6</accession>